<organism evidence="1 2">
    <name type="scientific">Clostridium cellulovorans (strain ATCC 35296 / DSM 3052 / OCM 3 / 743B)</name>
    <dbReference type="NCBI Taxonomy" id="573061"/>
    <lineage>
        <taxon>Bacteria</taxon>
        <taxon>Bacillati</taxon>
        <taxon>Bacillota</taxon>
        <taxon>Clostridia</taxon>
        <taxon>Eubacteriales</taxon>
        <taxon>Clostridiaceae</taxon>
        <taxon>Clostridium</taxon>
    </lineage>
</organism>
<dbReference type="AlphaFoldDB" id="D9SWL2"/>
<dbReference type="STRING" id="573061.Clocel_3623"/>
<dbReference type="eggNOG" id="ENOG502ZCJK">
    <property type="taxonomic scope" value="Bacteria"/>
</dbReference>
<dbReference type="Proteomes" id="UP000002730">
    <property type="component" value="Chromosome"/>
</dbReference>
<proteinExistence type="predicted"/>
<reference evidence="1 2" key="1">
    <citation type="submission" date="2010-08" db="EMBL/GenBank/DDBJ databases">
        <title>Complete sequence of Clostridium cellulovorans 743B.</title>
        <authorList>
            <consortium name="US DOE Joint Genome Institute"/>
            <person name="Lucas S."/>
            <person name="Copeland A."/>
            <person name="Lapidus A."/>
            <person name="Cheng J.-F."/>
            <person name="Bruce D."/>
            <person name="Goodwin L."/>
            <person name="Pitluck S."/>
            <person name="Chertkov O."/>
            <person name="Detter J.C."/>
            <person name="Han C."/>
            <person name="Tapia R."/>
            <person name="Land M."/>
            <person name="Hauser L."/>
            <person name="Chang Y.-J."/>
            <person name="Jeffries C."/>
            <person name="Kyrpides N."/>
            <person name="Ivanova N."/>
            <person name="Mikhailova N."/>
            <person name="Hemme C.L."/>
            <person name="Woyke T."/>
        </authorList>
    </citation>
    <scope>NUCLEOTIDE SEQUENCE [LARGE SCALE GENOMIC DNA]</scope>
    <source>
        <strain evidence="2">ATCC 35296 / DSM 3052 / OCM 3 / 743B</strain>
    </source>
</reference>
<dbReference type="HOGENOM" id="CLU_448123_0_0_9"/>
<protein>
    <submittedName>
        <fullName evidence="1">Uncharacterized protein</fullName>
    </submittedName>
</protein>
<dbReference type="RefSeq" id="WP_010073627.1">
    <property type="nucleotide sequence ID" value="NC_014393.1"/>
</dbReference>
<accession>D9SWL2</accession>
<keyword evidence="2" id="KW-1185">Reference proteome</keyword>
<name>D9SWL2_CLOC7</name>
<dbReference type="EMBL" id="CP002160">
    <property type="protein sequence ID" value="ADL53294.1"/>
    <property type="molecule type" value="Genomic_DNA"/>
</dbReference>
<dbReference type="KEGG" id="ccb:Clocel_3623"/>
<sequence length="609" mass="71213">MRLNTLFIYLKNNHGFYSTVQEKHNTKIQEFLKENNIQAIQFIENNISNIVDFVEDILVEGSINIAFYVDNGNFRISSVITKELKENFGNIRVIWLGDEFSYYEYAMEKFKVDICILAEYEETFLKLLSGDTLSESNNILVKNDEGLGLKKDFISTNFENDSIYLEIIDKENRLMMGSGNIISSEKENFDKIDFYKDTMKVDLESKITGIYPSFGVGNNTRQIYIGKNNLKEEQYEKLKTYSSINSTILSWGDNSNLQNNYTNNLKIAERKNYFLSHFHQIYEDEGVKFIKFDGYTKCIEVCCLDYLKVSNDTKRVNNTNESTNKNIDTNVLMSTMKENHIEYLTITSREDFNKFTEDLEFFMEYGKFKYHNVKFILENQCRYSTSGACTIKNLIRFNLDEEMNIIPCNGCRKVVGNINDPYIKTVRKIYKEAEKVHTSRKCIECEVKDSCSKCIMLPEFLSEEEYCWFMKKYKIIDEFNVKKSILRYLVRESNVFSKIKVDDVKFSSKYISHILPNNIYIQGESVVLDKIHLIYIVDMPMIFEVNTGRIMKISKQIALIIEGGLKGTSKDMMIEAYGQVFNVDKNISRKAVEIILDKLLAMRYIKIKE</sequence>
<evidence type="ECO:0000313" key="1">
    <source>
        <dbReference type="EMBL" id="ADL53294.1"/>
    </source>
</evidence>
<dbReference type="OrthoDB" id="2082403at2"/>
<evidence type="ECO:0000313" key="2">
    <source>
        <dbReference type="Proteomes" id="UP000002730"/>
    </source>
</evidence>
<gene>
    <name evidence="1" type="ordered locus">Clocel_3623</name>
</gene>